<dbReference type="RefSeq" id="WP_034297625.1">
    <property type="nucleotide sequence ID" value="NZ_MBRJ01000041.1"/>
</dbReference>
<dbReference type="EMBL" id="MBRJ01000041">
    <property type="protein sequence ID" value="OHX44576.1"/>
    <property type="molecule type" value="Genomic_DNA"/>
</dbReference>
<proteinExistence type="predicted"/>
<evidence type="ECO:0000256" key="1">
    <source>
        <dbReference type="SAM" id="MobiDB-lite"/>
    </source>
</evidence>
<dbReference type="InterPro" id="IPR010982">
    <property type="entry name" value="Lambda_DNA-bd_dom_sf"/>
</dbReference>
<dbReference type="Pfam" id="PF01381">
    <property type="entry name" value="HTH_3"/>
    <property type="match status" value="1"/>
</dbReference>
<dbReference type="Proteomes" id="UP000180194">
    <property type="component" value="Unassembled WGS sequence"/>
</dbReference>
<dbReference type="Gene3D" id="1.10.260.40">
    <property type="entry name" value="lambda repressor-like DNA-binding domains"/>
    <property type="match status" value="1"/>
</dbReference>
<comment type="caution">
    <text evidence="3">The sequence shown here is derived from an EMBL/GenBank/DDBJ whole genome shotgun (WGS) entry which is preliminary data.</text>
</comment>
<evidence type="ECO:0000313" key="3">
    <source>
        <dbReference type="EMBL" id="OHX44576.1"/>
    </source>
</evidence>
<dbReference type="CDD" id="cd00093">
    <property type="entry name" value="HTH_XRE"/>
    <property type="match status" value="1"/>
</dbReference>
<dbReference type="InterPro" id="IPR001387">
    <property type="entry name" value="Cro/C1-type_HTH"/>
</dbReference>
<evidence type="ECO:0000259" key="2">
    <source>
        <dbReference type="PROSITE" id="PS50943"/>
    </source>
</evidence>
<sequence>MKTEIMLLNLFLPRTRGECIAHFRNMLQLTQIELSRQVGMDRSNISKMENGDITVSETVWTHILNRIYRDFDIEMELPFGDFRNTIELFIQKEYETRRREDKWNEQRLSWEQETSI</sequence>
<keyword evidence="4" id="KW-1185">Reference proteome</keyword>
<feature type="domain" description="HTH cro/C1-type" evidence="2">
    <location>
        <begin position="20"/>
        <end position="56"/>
    </location>
</feature>
<feature type="compositionally biased region" description="Basic and acidic residues" evidence="1">
    <location>
        <begin position="97"/>
        <end position="110"/>
    </location>
</feature>
<evidence type="ECO:0000313" key="4">
    <source>
        <dbReference type="Proteomes" id="UP000180194"/>
    </source>
</evidence>
<dbReference type="PROSITE" id="PS50943">
    <property type="entry name" value="HTH_CROC1"/>
    <property type="match status" value="1"/>
</dbReference>
<dbReference type="SUPFAM" id="SSF47413">
    <property type="entry name" value="lambda repressor-like DNA-binding domains"/>
    <property type="match status" value="1"/>
</dbReference>
<protein>
    <recommendedName>
        <fullName evidence="2">HTH cro/C1-type domain-containing protein</fullName>
    </recommendedName>
</protein>
<organism evidence="3 4">
    <name type="scientific">Cytobacillus oceanisediminis</name>
    <dbReference type="NCBI Taxonomy" id="665099"/>
    <lineage>
        <taxon>Bacteria</taxon>
        <taxon>Bacillati</taxon>
        <taxon>Bacillota</taxon>
        <taxon>Bacilli</taxon>
        <taxon>Bacillales</taxon>
        <taxon>Bacillaceae</taxon>
        <taxon>Cytobacillus</taxon>
    </lineage>
</organism>
<reference evidence="3 4" key="1">
    <citation type="submission" date="2016-07" db="EMBL/GenBank/DDBJ databases">
        <title>Bacillus oceanisediminis whole genome.</title>
        <authorList>
            <person name="Pal Y."/>
            <person name="Verma A."/>
            <person name="Mual P."/>
            <person name="Srinivasan K."/>
        </authorList>
    </citation>
    <scope>NUCLEOTIDE SEQUENCE [LARGE SCALE GENOMIC DNA]</scope>
    <source>
        <strain evidence="3 4">Bhandara28</strain>
    </source>
</reference>
<name>A0ABX3CM61_9BACI</name>
<feature type="region of interest" description="Disordered" evidence="1">
    <location>
        <begin position="97"/>
        <end position="116"/>
    </location>
</feature>
<accession>A0ABX3CM61</accession>
<gene>
    <name evidence="3" type="ORF">BBV17_25465</name>
</gene>